<dbReference type="Proteomes" id="UP000230324">
    <property type="component" value="Unassembled WGS sequence"/>
</dbReference>
<comment type="caution">
    <text evidence="1">The sequence shown here is derived from an EMBL/GenBank/DDBJ whole genome shotgun (WGS) entry which is preliminary data.</text>
</comment>
<accession>A0A2M7BY36</accession>
<sequence length="91" mass="10683">MNGIAITNTPLLEIPLPERKIFDFSEVYKEKSIAQELTDFYQLKEQEWIKLVGKERWDALDIEKRNFLIKTAGAINLGKGINIKEAYKYYE</sequence>
<organism evidence="1 2">
    <name type="scientific">Candidatus Nealsonbacteria bacterium CG03_land_8_20_14_0_80_36_12</name>
    <dbReference type="NCBI Taxonomy" id="1974701"/>
    <lineage>
        <taxon>Bacteria</taxon>
        <taxon>Candidatus Nealsoniibacteriota</taxon>
    </lineage>
</organism>
<dbReference type="EMBL" id="PEUV01000037">
    <property type="protein sequence ID" value="PIV12592.1"/>
    <property type="molecule type" value="Genomic_DNA"/>
</dbReference>
<evidence type="ECO:0000313" key="1">
    <source>
        <dbReference type="EMBL" id="PIV12592.1"/>
    </source>
</evidence>
<proteinExistence type="predicted"/>
<protein>
    <submittedName>
        <fullName evidence="1">Uncharacterized protein</fullName>
    </submittedName>
</protein>
<dbReference type="AlphaFoldDB" id="A0A2M7BY36"/>
<evidence type="ECO:0000313" key="2">
    <source>
        <dbReference type="Proteomes" id="UP000230324"/>
    </source>
</evidence>
<reference evidence="2" key="1">
    <citation type="submission" date="2017-09" db="EMBL/GenBank/DDBJ databases">
        <title>Depth-based differentiation of microbial function through sediment-hosted aquifers and enrichment of novel symbionts in the deep terrestrial subsurface.</title>
        <authorList>
            <person name="Probst A.J."/>
            <person name="Ladd B."/>
            <person name="Jarett J.K."/>
            <person name="Geller-Mcgrath D.E."/>
            <person name="Sieber C.M.K."/>
            <person name="Emerson J.B."/>
            <person name="Anantharaman K."/>
            <person name="Thomas B.C."/>
            <person name="Malmstrom R."/>
            <person name="Stieglmeier M."/>
            <person name="Klingl A."/>
            <person name="Woyke T."/>
            <person name="Ryan C.M."/>
            <person name="Banfield J.F."/>
        </authorList>
    </citation>
    <scope>NUCLEOTIDE SEQUENCE [LARGE SCALE GENOMIC DNA]</scope>
</reference>
<gene>
    <name evidence="1" type="ORF">COS47_01760</name>
</gene>
<name>A0A2M7BY36_9BACT</name>